<dbReference type="Pfam" id="PF14821">
    <property type="entry name" value="Thr_synth_N"/>
    <property type="match status" value="1"/>
</dbReference>
<dbReference type="STRING" id="65357.A0A024GL40"/>
<evidence type="ECO:0000259" key="6">
    <source>
        <dbReference type="Pfam" id="PF00291"/>
    </source>
</evidence>
<gene>
    <name evidence="8" type="ORF">BN9_084750</name>
</gene>
<accession>A0A024GL40</accession>
<dbReference type="InterPro" id="IPR036052">
    <property type="entry name" value="TrpB-like_PALP_sf"/>
</dbReference>
<evidence type="ECO:0000256" key="4">
    <source>
        <dbReference type="ARBA" id="ARBA00023239"/>
    </source>
</evidence>
<dbReference type="PANTHER" id="PTHR42690">
    <property type="entry name" value="THREONINE SYNTHASE FAMILY MEMBER"/>
    <property type="match status" value="1"/>
</dbReference>
<comment type="similarity">
    <text evidence="2">Belongs to the threonine synthase family.</text>
</comment>
<dbReference type="Gene3D" id="3.40.50.1100">
    <property type="match status" value="2"/>
</dbReference>
<dbReference type="Gene3D" id="3.90.1380.10">
    <property type="entry name" value="Threonine synthase, N-terminal domain"/>
    <property type="match status" value="1"/>
</dbReference>
<keyword evidence="3 5" id="KW-0663">Pyridoxal phosphate</keyword>
<feature type="modified residue" description="N6-(pyridoxal phosphate)lysine" evidence="5">
    <location>
        <position position="118"/>
    </location>
</feature>
<evidence type="ECO:0000256" key="1">
    <source>
        <dbReference type="ARBA" id="ARBA00001933"/>
    </source>
</evidence>
<dbReference type="NCBIfam" id="TIGR00260">
    <property type="entry name" value="thrC"/>
    <property type="match status" value="1"/>
</dbReference>
<evidence type="ECO:0008006" key="10">
    <source>
        <dbReference type="Google" id="ProtNLM"/>
    </source>
</evidence>
<dbReference type="GO" id="GO:0004795">
    <property type="term" value="F:threonine synthase activity"/>
    <property type="evidence" value="ECO:0007669"/>
    <property type="project" value="TreeGrafter"/>
</dbReference>
<evidence type="ECO:0000313" key="9">
    <source>
        <dbReference type="Proteomes" id="UP000053237"/>
    </source>
</evidence>
<dbReference type="GO" id="GO:0009088">
    <property type="term" value="P:threonine biosynthetic process"/>
    <property type="evidence" value="ECO:0007669"/>
    <property type="project" value="TreeGrafter"/>
</dbReference>
<dbReference type="InterPro" id="IPR029144">
    <property type="entry name" value="Thr_synth_N"/>
</dbReference>
<dbReference type="InParanoid" id="A0A024GL40"/>
<comment type="cofactor">
    <cofactor evidence="1 5">
        <name>pyridoxal 5'-phosphate</name>
        <dbReference type="ChEBI" id="CHEBI:597326"/>
    </cofactor>
</comment>
<sequence length="545" mass="61272">MVRYKSTRGEVRGLSFEEAVLTGLAADRGLLVPEKHDFPSLPVDALSSWTQDSYREIAYKVMRLFIDPQEIPKTDLQTIIDQSYNSVTFRESEITPIKQITSHLYVLELFHGPTFAFKDIALQFLGKLFEYFLKRKNEILRKTGQQPYTVTVVGATSGDTGSSAIHSVRGKENIQAFIMFPQGRVSAIQERQMTTVLDENIHNIAVQGTFDDCQSIVKKLFADPIFKDKYHLGAVNSINWARILAQIVYYVYAYLQMKKEGIAHVAFSVPTGNFGDILAGFYARKLGLPIELIVATNENDILYRFFRDGKYHRYPIIHTNTPSMDICVSSNFERYLFALCDEDATILTQWMNHFEETGQLTVTGPLLDRAQREMKAYTVMESTVRETIAHYHKKHSYIFDPHTAVAVNAAELHLQGIDAGTSGSSAVIIVGTAHYGKFLPTVCDALQLSEAAVEQHPILERLERLPTSMTVLENSCQAVKQYIEKTSSSEYNGIPSKFRSVLRRMQSFAVIAAGSPEGRFVPLIVAAVAIGCVIGKRMWTTSSRM</sequence>
<reference evidence="8 9" key="1">
    <citation type="submission" date="2012-05" db="EMBL/GenBank/DDBJ databases">
        <title>Recombination and specialization in a pathogen metapopulation.</title>
        <authorList>
            <person name="Gardiner A."/>
            <person name="Kemen E."/>
            <person name="Schultz-Larsen T."/>
            <person name="MacLean D."/>
            <person name="Van Oosterhout C."/>
            <person name="Jones J.D.G."/>
        </authorList>
    </citation>
    <scope>NUCLEOTIDE SEQUENCE [LARGE SCALE GENOMIC DNA]</scope>
    <source>
        <strain evidence="8 9">Ac Nc2</strain>
    </source>
</reference>
<keyword evidence="4" id="KW-0456">Lyase</keyword>
<dbReference type="AlphaFoldDB" id="A0A024GL40"/>
<dbReference type="FunFam" id="3.40.50.1100:FF:000024">
    <property type="entry name" value="Probable threonine synthase"/>
    <property type="match status" value="1"/>
</dbReference>
<evidence type="ECO:0000256" key="5">
    <source>
        <dbReference type="PIRSR" id="PIRSR604450-51"/>
    </source>
</evidence>
<dbReference type="PANTHER" id="PTHR42690:SF1">
    <property type="entry name" value="THREONINE SYNTHASE-LIKE 2"/>
    <property type="match status" value="1"/>
</dbReference>
<dbReference type="CDD" id="cd01560">
    <property type="entry name" value="Thr-synth_2"/>
    <property type="match status" value="1"/>
</dbReference>
<dbReference type="EMBL" id="CAIX01000171">
    <property type="protein sequence ID" value="CCI47468.1"/>
    <property type="molecule type" value="Genomic_DNA"/>
</dbReference>
<evidence type="ECO:0000256" key="3">
    <source>
        <dbReference type="ARBA" id="ARBA00022898"/>
    </source>
</evidence>
<evidence type="ECO:0000313" key="8">
    <source>
        <dbReference type="EMBL" id="CCI47468.1"/>
    </source>
</evidence>
<proteinExistence type="inferred from homology"/>
<dbReference type="OrthoDB" id="5203861at2759"/>
<dbReference type="InterPro" id="IPR051166">
    <property type="entry name" value="Threonine_Synthase"/>
</dbReference>
<name>A0A024GL40_9STRA</name>
<evidence type="ECO:0000259" key="7">
    <source>
        <dbReference type="Pfam" id="PF14821"/>
    </source>
</evidence>
<dbReference type="InterPro" id="IPR001926">
    <property type="entry name" value="TrpB-like_PALP"/>
</dbReference>
<keyword evidence="9" id="KW-1185">Reference proteome</keyword>
<dbReference type="Proteomes" id="UP000053237">
    <property type="component" value="Unassembled WGS sequence"/>
</dbReference>
<dbReference type="InterPro" id="IPR004450">
    <property type="entry name" value="Thr_synthase-like"/>
</dbReference>
<dbReference type="Pfam" id="PF00291">
    <property type="entry name" value="PALP"/>
    <property type="match status" value="1"/>
</dbReference>
<feature type="domain" description="Tryptophan synthase beta chain-like PALP" evidence="6">
    <location>
        <begin position="102"/>
        <end position="416"/>
    </location>
</feature>
<protein>
    <recommendedName>
        <fullName evidence="10">Threonine synthase</fullName>
    </recommendedName>
</protein>
<dbReference type="SUPFAM" id="SSF53686">
    <property type="entry name" value="Tryptophan synthase beta subunit-like PLP-dependent enzymes"/>
    <property type="match status" value="1"/>
</dbReference>
<dbReference type="InterPro" id="IPR037158">
    <property type="entry name" value="Thr_synth_N_sf"/>
</dbReference>
<organism evidence="8 9">
    <name type="scientific">Albugo candida</name>
    <dbReference type="NCBI Taxonomy" id="65357"/>
    <lineage>
        <taxon>Eukaryota</taxon>
        <taxon>Sar</taxon>
        <taxon>Stramenopiles</taxon>
        <taxon>Oomycota</taxon>
        <taxon>Peronosporomycetes</taxon>
        <taxon>Albuginales</taxon>
        <taxon>Albuginaceae</taxon>
        <taxon>Albugo</taxon>
    </lineage>
</organism>
<evidence type="ECO:0000256" key="2">
    <source>
        <dbReference type="ARBA" id="ARBA00005517"/>
    </source>
</evidence>
<comment type="caution">
    <text evidence="8">The sequence shown here is derived from an EMBL/GenBank/DDBJ whole genome shotgun (WGS) entry which is preliminary data.</text>
</comment>
<feature type="domain" description="Threonine synthase N-terminal" evidence="7">
    <location>
        <begin position="3"/>
        <end position="84"/>
    </location>
</feature>